<dbReference type="PROSITE" id="PS50045">
    <property type="entry name" value="SIGMA54_INTERACT_4"/>
    <property type="match status" value="1"/>
</dbReference>
<name>A0A517NXL7_9BACT</name>
<evidence type="ECO:0000313" key="8">
    <source>
        <dbReference type="Proteomes" id="UP000319817"/>
    </source>
</evidence>
<dbReference type="GO" id="GO:0006355">
    <property type="term" value="P:regulation of DNA-templated transcription"/>
    <property type="evidence" value="ECO:0007669"/>
    <property type="project" value="InterPro"/>
</dbReference>
<evidence type="ECO:0000256" key="2">
    <source>
        <dbReference type="ARBA" id="ARBA00022840"/>
    </source>
</evidence>
<dbReference type="PROSITE" id="PS00688">
    <property type="entry name" value="SIGMA54_INTERACT_3"/>
    <property type="match status" value="1"/>
</dbReference>
<keyword evidence="8" id="KW-1185">Reference proteome</keyword>
<dbReference type="EMBL" id="CP036526">
    <property type="protein sequence ID" value="QDT11875.1"/>
    <property type="molecule type" value="Genomic_DNA"/>
</dbReference>
<sequence>MRARRVGASNAPVLLTGESGTGKELFAQLVHDASQRAQASLVRVNCAALSRGLIESELFGHEKGAFTDAVQTRKGRFELARDGSLLLDEVSEVPTSTQCKLLRVLESNEFERVGSSQSLQHNVRIIASSNRDMAVEVQQGRFRLDLFHRINVVQLRIPPLRERKEDIPLLAMHFLERFKKEGAVVLKGFTRAALQRMANYHWPGNVRELRNVVHGACIFAEEAMIGEELLQLDGGDQPQPEESSSADRESQETVAGEVSGNESGQDDHGLNHVGSELPEQWLRMRLADIERQIITAAIEHYGNRQMVAETLGVSPRTLTNKIRLYRESDAA</sequence>
<dbReference type="SUPFAM" id="SSF46689">
    <property type="entry name" value="Homeodomain-like"/>
    <property type="match status" value="1"/>
</dbReference>
<dbReference type="GO" id="GO:0043565">
    <property type="term" value="F:sequence-specific DNA binding"/>
    <property type="evidence" value="ECO:0007669"/>
    <property type="project" value="InterPro"/>
</dbReference>
<keyword evidence="4" id="KW-0804">Transcription</keyword>
<dbReference type="FunFam" id="3.40.50.300:FF:000006">
    <property type="entry name" value="DNA-binding transcriptional regulator NtrC"/>
    <property type="match status" value="1"/>
</dbReference>
<dbReference type="Pfam" id="PF00158">
    <property type="entry name" value="Sigma54_activat"/>
    <property type="match status" value="1"/>
</dbReference>
<dbReference type="Pfam" id="PF02954">
    <property type="entry name" value="HTH_8"/>
    <property type="match status" value="1"/>
</dbReference>
<evidence type="ECO:0000259" key="6">
    <source>
        <dbReference type="PROSITE" id="PS50045"/>
    </source>
</evidence>
<gene>
    <name evidence="7" type="primary">zraR_7</name>
    <name evidence="7" type="ORF">K239x_38770</name>
</gene>
<dbReference type="InterPro" id="IPR025944">
    <property type="entry name" value="Sigma_54_int_dom_CS"/>
</dbReference>
<dbReference type="SMART" id="SM00382">
    <property type="entry name" value="AAA"/>
    <property type="match status" value="1"/>
</dbReference>
<dbReference type="InterPro" id="IPR025662">
    <property type="entry name" value="Sigma_54_int_dom_ATP-bd_1"/>
</dbReference>
<dbReference type="Gene3D" id="1.10.10.60">
    <property type="entry name" value="Homeodomain-like"/>
    <property type="match status" value="1"/>
</dbReference>
<evidence type="ECO:0000313" key="7">
    <source>
        <dbReference type="EMBL" id="QDT11875.1"/>
    </source>
</evidence>
<dbReference type="InterPro" id="IPR009057">
    <property type="entry name" value="Homeodomain-like_sf"/>
</dbReference>
<feature type="region of interest" description="Disordered" evidence="5">
    <location>
        <begin position="232"/>
        <end position="273"/>
    </location>
</feature>
<dbReference type="SUPFAM" id="SSF52540">
    <property type="entry name" value="P-loop containing nucleoside triphosphate hydrolases"/>
    <property type="match status" value="1"/>
</dbReference>
<feature type="domain" description="Sigma-54 factor interaction" evidence="6">
    <location>
        <begin position="1"/>
        <end position="218"/>
    </location>
</feature>
<accession>A0A517NXL7</accession>
<dbReference type="CDD" id="cd00009">
    <property type="entry name" value="AAA"/>
    <property type="match status" value="1"/>
</dbReference>
<evidence type="ECO:0000256" key="1">
    <source>
        <dbReference type="ARBA" id="ARBA00022741"/>
    </source>
</evidence>
<dbReference type="AlphaFoldDB" id="A0A517NXL7"/>
<keyword evidence="2" id="KW-0067">ATP-binding</keyword>
<dbReference type="Pfam" id="PF25601">
    <property type="entry name" value="AAA_lid_14"/>
    <property type="match status" value="1"/>
</dbReference>
<keyword evidence="3" id="KW-0805">Transcription regulation</keyword>
<dbReference type="GO" id="GO:0005524">
    <property type="term" value="F:ATP binding"/>
    <property type="evidence" value="ECO:0007669"/>
    <property type="project" value="UniProtKB-KW"/>
</dbReference>
<dbReference type="Gene3D" id="1.10.8.60">
    <property type="match status" value="1"/>
</dbReference>
<evidence type="ECO:0000256" key="5">
    <source>
        <dbReference type="SAM" id="MobiDB-lite"/>
    </source>
</evidence>
<protein>
    <submittedName>
        <fullName evidence="7">Transcriptional regulatory protein ZraR</fullName>
    </submittedName>
</protein>
<organism evidence="7 8">
    <name type="scientific">Stieleria marina</name>
    <dbReference type="NCBI Taxonomy" id="1930275"/>
    <lineage>
        <taxon>Bacteria</taxon>
        <taxon>Pseudomonadati</taxon>
        <taxon>Planctomycetota</taxon>
        <taxon>Planctomycetia</taxon>
        <taxon>Pirellulales</taxon>
        <taxon>Pirellulaceae</taxon>
        <taxon>Stieleria</taxon>
    </lineage>
</organism>
<dbReference type="PANTHER" id="PTHR32071">
    <property type="entry name" value="TRANSCRIPTIONAL REGULATORY PROTEIN"/>
    <property type="match status" value="1"/>
</dbReference>
<evidence type="ECO:0000256" key="4">
    <source>
        <dbReference type="ARBA" id="ARBA00023163"/>
    </source>
</evidence>
<dbReference type="InterPro" id="IPR027417">
    <property type="entry name" value="P-loop_NTPase"/>
</dbReference>
<dbReference type="Proteomes" id="UP000319817">
    <property type="component" value="Chromosome"/>
</dbReference>
<dbReference type="PROSITE" id="PS00675">
    <property type="entry name" value="SIGMA54_INTERACT_1"/>
    <property type="match status" value="1"/>
</dbReference>
<proteinExistence type="predicted"/>
<dbReference type="InterPro" id="IPR058031">
    <property type="entry name" value="AAA_lid_NorR"/>
</dbReference>
<dbReference type="Gene3D" id="3.40.50.300">
    <property type="entry name" value="P-loop containing nucleotide triphosphate hydrolases"/>
    <property type="match status" value="1"/>
</dbReference>
<dbReference type="InterPro" id="IPR002078">
    <property type="entry name" value="Sigma_54_int"/>
</dbReference>
<keyword evidence="1" id="KW-0547">Nucleotide-binding</keyword>
<evidence type="ECO:0000256" key="3">
    <source>
        <dbReference type="ARBA" id="ARBA00023015"/>
    </source>
</evidence>
<reference evidence="7 8" key="1">
    <citation type="submission" date="2019-02" db="EMBL/GenBank/DDBJ databases">
        <title>Deep-cultivation of Planctomycetes and their phenomic and genomic characterization uncovers novel biology.</title>
        <authorList>
            <person name="Wiegand S."/>
            <person name="Jogler M."/>
            <person name="Boedeker C."/>
            <person name="Pinto D."/>
            <person name="Vollmers J."/>
            <person name="Rivas-Marin E."/>
            <person name="Kohn T."/>
            <person name="Peeters S.H."/>
            <person name="Heuer A."/>
            <person name="Rast P."/>
            <person name="Oberbeckmann S."/>
            <person name="Bunk B."/>
            <person name="Jeske O."/>
            <person name="Meyerdierks A."/>
            <person name="Storesund J.E."/>
            <person name="Kallscheuer N."/>
            <person name="Luecker S."/>
            <person name="Lage O.M."/>
            <person name="Pohl T."/>
            <person name="Merkel B.J."/>
            <person name="Hornburger P."/>
            <person name="Mueller R.-W."/>
            <person name="Bruemmer F."/>
            <person name="Labrenz M."/>
            <person name="Spormann A.M."/>
            <person name="Op den Camp H."/>
            <person name="Overmann J."/>
            <person name="Amann R."/>
            <person name="Jetten M.S.M."/>
            <person name="Mascher T."/>
            <person name="Medema M.H."/>
            <person name="Devos D.P."/>
            <person name="Kaster A.-K."/>
            <person name="Ovreas L."/>
            <person name="Rohde M."/>
            <person name="Galperin M.Y."/>
            <person name="Jogler C."/>
        </authorList>
    </citation>
    <scope>NUCLEOTIDE SEQUENCE [LARGE SCALE GENOMIC DNA]</scope>
    <source>
        <strain evidence="7 8">K23_9</strain>
    </source>
</reference>
<dbReference type="InterPro" id="IPR003593">
    <property type="entry name" value="AAA+_ATPase"/>
</dbReference>
<dbReference type="InterPro" id="IPR002197">
    <property type="entry name" value="HTH_Fis"/>
</dbReference>